<feature type="domain" description="N-acetyltransferase" evidence="5">
    <location>
        <begin position="3"/>
        <end position="166"/>
    </location>
</feature>
<organism evidence="6 7">
    <name type="scientific">Roseateles saccharophilus</name>
    <name type="common">Pseudomonas saccharophila</name>
    <dbReference type="NCBI Taxonomy" id="304"/>
    <lineage>
        <taxon>Bacteria</taxon>
        <taxon>Pseudomonadati</taxon>
        <taxon>Pseudomonadota</taxon>
        <taxon>Betaproteobacteria</taxon>
        <taxon>Burkholderiales</taxon>
        <taxon>Sphaerotilaceae</taxon>
        <taxon>Roseateles</taxon>
    </lineage>
</organism>
<keyword evidence="2" id="KW-0032">Aminotransferase</keyword>
<dbReference type="PANTHER" id="PTHR42778:SF1">
    <property type="entry name" value="2-AMINOETHYLPHOSPHONATE--PYRUVATE TRANSAMINASE"/>
    <property type="match status" value="1"/>
</dbReference>
<comment type="cofactor">
    <cofactor evidence="1">
        <name>pyridoxal 5'-phosphate</name>
        <dbReference type="ChEBI" id="CHEBI:597326"/>
    </cofactor>
</comment>
<sequence>MPLVYKIASTAAEFEAIHDLNYRTFVEEIPQHPPNPQRRLVDRFHDENTYAIALDGDELVGMIAGRARRPFSLDGKLANLDAHLPTHQRAMEVRLLAVAPGWRKASVFARLAGVLGREFRDQGCDLAVISGTTRELKLYAHLGFQPFGPRVGSGDAVYQPMWLRLPDYAERVAHLELSAGNEATSFLPGPVSLSAAVRGAWSSEPVSHRSSEHLRRVQRISERLQALTGCAGALLLPGGGTLANDAVAGQIRQRGGAGLVITNGEFGERLADHARRWQLPHQTLSLAWGEPIDAQRLRILLAEQRPAWVWAAACETSTGMRNAPELLREACAEVGAALCLDAVSALGLQPLDLKGVWLASGVSGKALGSYPGLALVLHDGSLAPAGALPAALDLGAIVQAGGVASTQSSNAVAALEAALELNWPAHWQATQAADAQLREAFDAMGLPAAVATPDAQPGVITLALPSGVDAQRLGQRLARLGCRIAWQSAYLRERNWVQVCLMGAWRPAAVEVLPALLRRYAGLAD</sequence>
<dbReference type="Gene3D" id="3.40.640.10">
    <property type="entry name" value="Type I PLP-dependent aspartate aminotransferase-like (Major domain)"/>
    <property type="match status" value="1"/>
</dbReference>
<dbReference type="Gene3D" id="3.90.1150.10">
    <property type="entry name" value="Aspartate Aminotransferase, domain 1"/>
    <property type="match status" value="1"/>
</dbReference>
<protein>
    <submittedName>
        <fullName evidence="6">Aspartate aminotransferase-like enzyme/GNAT superfamily N-acetyltransferase</fullName>
    </submittedName>
</protein>
<gene>
    <name evidence="6" type="ORF">J2X20_003035</name>
</gene>
<name>A0ABU1YNE2_ROSSA</name>
<dbReference type="Pfam" id="PF21926">
    <property type="entry name" value="FeeM"/>
    <property type="match status" value="1"/>
</dbReference>
<evidence type="ECO:0000313" key="6">
    <source>
        <dbReference type="EMBL" id="MDR7270377.1"/>
    </source>
</evidence>
<evidence type="ECO:0000313" key="7">
    <source>
        <dbReference type="Proteomes" id="UP001180453"/>
    </source>
</evidence>
<dbReference type="EMBL" id="JAVDXU010000002">
    <property type="protein sequence ID" value="MDR7270377.1"/>
    <property type="molecule type" value="Genomic_DNA"/>
</dbReference>
<evidence type="ECO:0000256" key="2">
    <source>
        <dbReference type="ARBA" id="ARBA00022576"/>
    </source>
</evidence>
<evidence type="ECO:0000256" key="1">
    <source>
        <dbReference type="ARBA" id="ARBA00001933"/>
    </source>
</evidence>
<dbReference type="InterPro" id="IPR015422">
    <property type="entry name" value="PyrdxlP-dep_Trfase_small"/>
</dbReference>
<dbReference type="PANTHER" id="PTHR42778">
    <property type="entry name" value="2-AMINOETHYLPHOSPHONATE--PYRUVATE TRANSAMINASE"/>
    <property type="match status" value="1"/>
</dbReference>
<reference evidence="6 7" key="1">
    <citation type="submission" date="2023-07" db="EMBL/GenBank/DDBJ databases">
        <title>Sorghum-associated microbial communities from plants grown in Nebraska, USA.</title>
        <authorList>
            <person name="Schachtman D."/>
        </authorList>
    </citation>
    <scope>NUCLEOTIDE SEQUENCE [LARGE SCALE GENOMIC DNA]</scope>
    <source>
        <strain evidence="6 7">BE314</strain>
    </source>
</reference>
<dbReference type="InterPro" id="IPR016181">
    <property type="entry name" value="Acyl_CoA_acyltransferase"/>
</dbReference>
<keyword evidence="7" id="KW-1185">Reference proteome</keyword>
<accession>A0ABU1YNE2</accession>
<dbReference type="InterPro" id="IPR015421">
    <property type="entry name" value="PyrdxlP-dep_Trfase_major"/>
</dbReference>
<dbReference type="Proteomes" id="UP001180453">
    <property type="component" value="Unassembled WGS sequence"/>
</dbReference>
<keyword evidence="4" id="KW-0663">Pyridoxal phosphate</keyword>
<dbReference type="InterPro" id="IPR054597">
    <property type="entry name" value="FeeM_cat"/>
</dbReference>
<dbReference type="InterPro" id="IPR015424">
    <property type="entry name" value="PyrdxlP-dep_Trfase"/>
</dbReference>
<dbReference type="InterPro" id="IPR000182">
    <property type="entry name" value="GNAT_dom"/>
</dbReference>
<dbReference type="Gene3D" id="3.40.630.30">
    <property type="match status" value="1"/>
</dbReference>
<evidence type="ECO:0000256" key="3">
    <source>
        <dbReference type="ARBA" id="ARBA00022679"/>
    </source>
</evidence>
<evidence type="ECO:0000259" key="5">
    <source>
        <dbReference type="PROSITE" id="PS51186"/>
    </source>
</evidence>
<dbReference type="SUPFAM" id="SSF53383">
    <property type="entry name" value="PLP-dependent transferases"/>
    <property type="match status" value="1"/>
</dbReference>
<comment type="caution">
    <text evidence="6">The sequence shown here is derived from an EMBL/GenBank/DDBJ whole genome shotgun (WGS) entry which is preliminary data.</text>
</comment>
<dbReference type="SUPFAM" id="SSF55729">
    <property type="entry name" value="Acyl-CoA N-acyltransferases (Nat)"/>
    <property type="match status" value="1"/>
</dbReference>
<proteinExistence type="predicted"/>
<dbReference type="RefSeq" id="WP_310266204.1">
    <property type="nucleotide sequence ID" value="NZ_JAVDXU010000002.1"/>
</dbReference>
<dbReference type="PROSITE" id="PS51186">
    <property type="entry name" value="GNAT"/>
    <property type="match status" value="1"/>
</dbReference>
<keyword evidence="3" id="KW-0808">Transferase</keyword>
<evidence type="ECO:0000256" key="4">
    <source>
        <dbReference type="ARBA" id="ARBA00022898"/>
    </source>
</evidence>